<proteinExistence type="predicted"/>
<reference evidence="2 3" key="1">
    <citation type="submission" date="2015-07" db="EMBL/GenBank/DDBJ databases">
        <title>Comparative genomics of the Sigatoka disease complex on banana suggests a link between parallel evolutionary changes in Pseudocercospora fijiensis and Pseudocercospora eumusae and increased virulence on the banana host.</title>
        <authorList>
            <person name="Chang T.-C."/>
            <person name="Salvucci A."/>
            <person name="Crous P.W."/>
            <person name="Stergiopoulos I."/>
        </authorList>
    </citation>
    <scope>NUCLEOTIDE SEQUENCE [LARGE SCALE GENOMIC DNA]</scope>
    <source>
        <strain evidence="2 3">CBS 114824</strain>
    </source>
</reference>
<organism evidence="2 3">
    <name type="scientific">Pseudocercospora eumusae</name>
    <dbReference type="NCBI Taxonomy" id="321146"/>
    <lineage>
        <taxon>Eukaryota</taxon>
        <taxon>Fungi</taxon>
        <taxon>Dikarya</taxon>
        <taxon>Ascomycota</taxon>
        <taxon>Pezizomycotina</taxon>
        <taxon>Dothideomycetes</taxon>
        <taxon>Dothideomycetidae</taxon>
        <taxon>Mycosphaerellales</taxon>
        <taxon>Mycosphaerellaceae</taxon>
        <taxon>Pseudocercospora</taxon>
    </lineage>
</organism>
<dbReference type="Proteomes" id="UP000070133">
    <property type="component" value="Unassembled WGS sequence"/>
</dbReference>
<evidence type="ECO:0000256" key="1">
    <source>
        <dbReference type="SAM" id="MobiDB-lite"/>
    </source>
</evidence>
<feature type="compositionally biased region" description="Polar residues" evidence="1">
    <location>
        <begin position="21"/>
        <end position="36"/>
    </location>
</feature>
<evidence type="ECO:0000313" key="3">
    <source>
        <dbReference type="Proteomes" id="UP000070133"/>
    </source>
</evidence>
<comment type="caution">
    <text evidence="2">The sequence shown here is derived from an EMBL/GenBank/DDBJ whole genome shotgun (WGS) entry which is preliminary data.</text>
</comment>
<keyword evidence="3" id="KW-1185">Reference proteome</keyword>
<feature type="region of interest" description="Disordered" evidence="1">
    <location>
        <begin position="1"/>
        <end position="41"/>
    </location>
</feature>
<name>A0A139HRT3_9PEZI</name>
<sequence length="334" mass="36992">MSKYGGAKDLMSSSRPEDTVSRVQRTQLEKGSNPGSSCGKDRRCFPVRLMSSAGSNDNSMLGATATHVGMRQGQVCCQEKGQRGCKPEAESSSSSTSALNTPQAIVIAIAIIDMAFRKFVSKVRDKMSAKRRKDKARSRAAAASDAHIVQQPAFHVPAVQAPPVQAPTVQTPAVLVVITQSNTDCVLLTLQTASAAHLDLTERDTQSHLGHRNRFMLRIYNADGALYRALSNRTLERMWEGEQAFVYYYNFVDLPGKEWSKLMKWCALTHHGNTQFAPLRWDILDSFRPLATVVKTALDIARIMSHVPWLTCRGVLATFRVIAGMIDPEWLIDR</sequence>
<accession>A0A139HRT3</accession>
<dbReference type="OrthoDB" id="3650108at2759"/>
<gene>
    <name evidence="2" type="ORF">AC578_8430</name>
</gene>
<dbReference type="AlphaFoldDB" id="A0A139HRT3"/>
<evidence type="ECO:0000313" key="2">
    <source>
        <dbReference type="EMBL" id="KXT05194.1"/>
    </source>
</evidence>
<dbReference type="EMBL" id="LFZN01000014">
    <property type="protein sequence ID" value="KXT05194.1"/>
    <property type="molecule type" value="Genomic_DNA"/>
</dbReference>
<protein>
    <submittedName>
        <fullName evidence="2">Uncharacterized protein</fullName>
    </submittedName>
</protein>